<organism evidence="1 2">
    <name type="scientific">Amborella trichopoda</name>
    <dbReference type="NCBI Taxonomy" id="13333"/>
    <lineage>
        <taxon>Eukaryota</taxon>
        <taxon>Viridiplantae</taxon>
        <taxon>Streptophyta</taxon>
        <taxon>Embryophyta</taxon>
        <taxon>Tracheophyta</taxon>
        <taxon>Spermatophyta</taxon>
        <taxon>Magnoliopsida</taxon>
        <taxon>Amborellales</taxon>
        <taxon>Amborellaceae</taxon>
        <taxon>Amborella</taxon>
    </lineage>
</organism>
<dbReference type="Proteomes" id="UP000017836">
    <property type="component" value="Unassembled WGS sequence"/>
</dbReference>
<accession>W1P344</accession>
<keyword evidence="2" id="KW-1185">Reference proteome</keyword>
<evidence type="ECO:0000313" key="2">
    <source>
        <dbReference type="Proteomes" id="UP000017836"/>
    </source>
</evidence>
<dbReference type="AlphaFoldDB" id="W1P344"/>
<proteinExistence type="predicted"/>
<protein>
    <submittedName>
        <fullName evidence="1">Uncharacterized protein</fullName>
    </submittedName>
</protein>
<dbReference type="HOGENOM" id="CLU_2783319_0_0_1"/>
<name>W1P344_AMBTC</name>
<sequence>MRKPQSSKASKHKKFSSLRSRFLARLEACGIIKSTAKLKTSLGKEPKIIDLLEVSSASHVSDSSELSDS</sequence>
<reference evidence="2" key="1">
    <citation type="journal article" date="2013" name="Science">
        <title>The Amborella genome and the evolution of flowering plants.</title>
        <authorList>
            <consortium name="Amborella Genome Project"/>
        </authorList>
    </citation>
    <scope>NUCLEOTIDE SEQUENCE [LARGE SCALE GENOMIC DNA]</scope>
</reference>
<gene>
    <name evidence="1" type="ORF">AMTR_s00096p00013400</name>
</gene>
<evidence type="ECO:0000313" key="1">
    <source>
        <dbReference type="EMBL" id="ERN02333.1"/>
    </source>
</evidence>
<dbReference type="Gramene" id="ERN02333">
    <property type="protein sequence ID" value="ERN02333"/>
    <property type="gene ID" value="AMTR_s00096p00013400"/>
</dbReference>
<feature type="non-terminal residue" evidence="1">
    <location>
        <position position="69"/>
    </location>
</feature>
<dbReference type="EMBL" id="KI394634">
    <property type="protein sequence ID" value="ERN02333.1"/>
    <property type="molecule type" value="Genomic_DNA"/>
</dbReference>